<dbReference type="InterPro" id="IPR050259">
    <property type="entry name" value="SDR"/>
</dbReference>
<protein>
    <submittedName>
        <fullName evidence="5">Unannotated protein</fullName>
    </submittedName>
</protein>
<gene>
    <name evidence="4" type="ORF">UFOPK1495_00597</name>
    <name evidence="5" type="ORF">UFOPK1603_00822</name>
</gene>
<dbReference type="PRINTS" id="PR00080">
    <property type="entry name" value="SDRFAMILY"/>
</dbReference>
<keyword evidence="2" id="KW-0560">Oxidoreductase</keyword>
<accession>A0A6J6DL44</accession>
<evidence type="ECO:0000256" key="1">
    <source>
        <dbReference type="ARBA" id="ARBA00006484"/>
    </source>
</evidence>
<dbReference type="SMART" id="SM00822">
    <property type="entry name" value="PKS_KR"/>
    <property type="match status" value="1"/>
</dbReference>
<dbReference type="EMBL" id="CAEZTG010000063">
    <property type="protein sequence ID" value="CAB4564872.1"/>
    <property type="molecule type" value="Genomic_DNA"/>
</dbReference>
<evidence type="ECO:0000313" key="5">
    <source>
        <dbReference type="EMBL" id="CAB4564872.1"/>
    </source>
</evidence>
<dbReference type="GO" id="GO:0032787">
    <property type="term" value="P:monocarboxylic acid metabolic process"/>
    <property type="evidence" value="ECO:0007669"/>
    <property type="project" value="UniProtKB-ARBA"/>
</dbReference>
<comment type="similarity">
    <text evidence="1">Belongs to the short-chain dehydrogenases/reductases (SDR) family.</text>
</comment>
<dbReference type="AlphaFoldDB" id="A0A6J6DL44"/>
<evidence type="ECO:0000256" key="2">
    <source>
        <dbReference type="ARBA" id="ARBA00023002"/>
    </source>
</evidence>
<dbReference type="Gene3D" id="3.40.50.720">
    <property type="entry name" value="NAD(P)-binding Rossmann-like Domain"/>
    <property type="match status" value="1"/>
</dbReference>
<reference evidence="5" key="1">
    <citation type="submission" date="2020-05" db="EMBL/GenBank/DDBJ databases">
        <authorList>
            <person name="Chiriac C."/>
            <person name="Salcher M."/>
            <person name="Ghai R."/>
            <person name="Kavagutti S V."/>
        </authorList>
    </citation>
    <scope>NUCLEOTIDE SEQUENCE</scope>
</reference>
<name>A0A6J6DL44_9ZZZZ</name>
<evidence type="ECO:0000259" key="3">
    <source>
        <dbReference type="SMART" id="SM00822"/>
    </source>
</evidence>
<dbReference type="Pfam" id="PF13561">
    <property type="entry name" value="adh_short_C2"/>
    <property type="match status" value="1"/>
</dbReference>
<dbReference type="GO" id="GO:0016491">
    <property type="term" value="F:oxidoreductase activity"/>
    <property type="evidence" value="ECO:0007669"/>
    <property type="project" value="UniProtKB-KW"/>
</dbReference>
<dbReference type="PANTHER" id="PTHR42879:SF2">
    <property type="entry name" value="3-OXOACYL-[ACYL-CARRIER-PROTEIN] REDUCTASE FABG"/>
    <property type="match status" value="1"/>
</dbReference>
<feature type="domain" description="Ketoreductase" evidence="3">
    <location>
        <begin position="3"/>
        <end position="178"/>
    </location>
</feature>
<dbReference type="InterPro" id="IPR057326">
    <property type="entry name" value="KR_dom"/>
</dbReference>
<dbReference type="PROSITE" id="PS00061">
    <property type="entry name" value="ADH_SHORT"/>
    <property type="match status" value="1"/>
</dbReference>
<organism evidence="5">
    <name type="scientific">freshwater metagenome</name>
    <dbReference type="NCBI Taxonomy" id="449393"/>
    <lineage>
        <taxon>unclassified sequences</taxon>
        <taxon>metagenomes</taxon>
        <taxon>ecological metagenomes</taxon>
    </lineage>
</organism>
<proteinExistence type="inferred from homology"/>
<dbReference type="InterPro" id="IPR036291">
    <property type="entry name" value="NAD(P)-bd_dom_sf"/>
</dbReference>
<evidence type="ECO:0000313" key="4">
    <source>
        <dbReference type="EMBL" id="CAB4547186.1"/>
    </source>
</evidence>
<dbReference type="PANTHER" id="PTHR42879">
    <property type="entry name" value="3-OXOACYL-(ACYL-CARRIER-PROTEIN) REDUCTASE"/>
    <property type="match status" value="1"/>
</dbReference>
<dbReference type="PRINTS" id="PR00081">
    <property type="entry name" value="GDHRDH"/>
</dbReference>
<dbReference type="InterPro" id="IPR002347">
    <property type="entry name" value="SDR_fam"/>
</dbReference>
<dbReference type="EMBL" id="CAEZSU010000047">
    <property type="protein sequence ID" value="CAB4547186.1"/>
    <property type="molecule type" value="Genomic_DNA"/>
</dbReference>
<dbReference type="InterPro" id="IPR020904">
    <property type="entry name" value="Sc_DH/Rdtase_CS"/>
</dbReference>
<dbReference type="FunFam" id="3.40.50.720:FF:000173">
    <property type="entry name" value="3-oxoacyl-[acyl-carrier protein] reductase"/>
    <property type="match status" value="1"/>
</dbReference>
<sequence length="236" mass="24251">MSRVVLVTGGNRGIGLACAKAFAAAGHKVAITHRSAAPTDAGDLLCVQCDVTDTEQVEAAFTEIEEKLGPVEVLVSNAGMTIDKLVLRMTDEDFSDVIDANLVGGFRAARRAVPKMMRARWGRIIFIGSVVGSVGQAGQANYAASKAGLVGLARSLAREFASRNVTVNVIAPGPVATDMFAAVDDAMRDSITSAVPLGRMGQPDEIAAAVSFLASDEAGYITGAVLPVDGGLGMGG</sequence>
<dbReference type="NCBIfam" id="NF009466">
    <property type="entry name" value="PRK12826.1-2"/>
    <property type="match status" value="1"/>
</dbReference>
<dbReference type="SUPFAM" id="SSF51735">
    <property type="entry name" value="NAD(P)-binding Rossmann-fold domains"/>
    <property type="match status" value="1"/>
</dbReference>